<evidence type="ECO:0000313" key="3">
    <source>
        <dbReference type="EMBL" id="MBB3063740.1"/>
    </source>
</evidence>
<dbReference type="InterPro" id="IPR006076">
    <property type="entry name" value="FAD-dep_OxRdtase"/>
</dbReference>
<dbReference type="RefSeq" id="WP_183414562.1">
    <property type="nucleotide sequence ID" value="NZ_JACHXA010000001.1"/>
</dbReference>
<dbReference type="Gene3D" id="3.50.50.60">
    <property type="entry name" value="FAD/NAD(P)-binding domain"/>
    <property type="match status" value="1"/>
</dbReference>
<dbReference type="InterPro" id="IPR036188">
    <property type="entry name" value="FAD/NAD-bd_sf"/>
</dbReference>
<dbReference type="EMBL" id="JACHXA010000001">
    <property type="protein sequence ID" value="MBB3063740.1"/>
    <property type="molecule type" value="Genomic_DNA"/>
</dbReference>
<dbReference type="Pfam" id="PF01266">
    <property type="entry name" value="DAO"/>
    <property type="match status" value="1"/>
</dbReference>
<sequence>MIDAPSYPDPLGMSRPLTAQPVTPTYWQATAGTAPDDDGRLESDLDCDVAIIGGGYTGLSCAYHLTKLRVASVAVIEANQPGWGCSGRNGSFARPAIGRVPHADWERKWGAEIADAMFAEALAALETARKVIQEADIDCDVMPEGWLKIAHRAGRVAALQREGDLLRNRYGMAVEFLDAKRLAAEHVACGDGYGALRWPLSFAMHPLKLVYGLVRAARGQGAVIFRDTPALGLDKDGDRHVISTPRGLVRARHLVISTNGYTVEGLFPKLRHRLLPVMSNIVVTRPMTLEEKQAGNFVTSDCMSDARTLLHYYRRLPDDRIMLGGKGPVRATPRQMAAHRQELLRVIERKFPFMKAPSVEYFWGGWVALTPDSLPHITTAEDDQSLHYALGYIGSGVSCSLHAGRRIAEKITGQQVSLPTPLTAALPKYPMAAFRRLGQRAAMKWYALKDERL</sequence>
<keyword evidence="1 3" id="KW-0560">Oxidoreductase</keyword>
<dbReference type="Proteomes" id="UP000581135">
    <property type="component" value="Unassembled WGS sequence"/>
</dbReference>
<comment type="caution">
    <text evidence="3">The sequence shown here is derived from an EMBL/GenBank/DDBJ whole genome shotgun (WGS) entry which is preliminary data.</text>
</comment>
<evidence type="ECO:0000256" key="1">
    <source>
        <dbReference type="ARBA" id="ARBA00023002"/>
    </source>
</evidence>
<reference evidence="3 4" key="1">
    <citation type="submission" date="2020-08" db="EMBL/GenBank/DDBJ databases">
        <title>Genomic Encyclopedia of Type Strains, Phase III (KMG-III): the genomes of soil and plant-associated and newly described type strains.</title>
        <authorList>
            <person name="Whitman W."/>
        </authorList>
    </citation>
    <scope>NUCLEOTIDE SEQUENCE [LARGE SCALE GENOMIC DNA]</scope>
    <source>
        <strain evidence="3 4">CECT 8803</strain>
    </source>
</reference>
<dbReference type="PANTHER" id="PTHR13847">
    <property type="entry name" value="SARCOSINE DEHYDROGENASE-RELATED"/>
    <property type="match status" value="1"/>
</dbReference>
<name>A0A839SPR5_9PROT</name>
<dbReference type="GO" id="GO:0005737">
    <property type="term" value="C:cytoplasm"/>
    <property type="evidence" value="ECO:0007669"/>
    <property type="project" value="TreeGrafter"/>
</dbReference>
<protein>
    <submittedName>
        <fullName evidence="3">Taurine dehydrogenase large subunit</fullName>
        <ecNumber evidence="3">1.4.2.-</ecNumber>
    </submittedName>
</protein>
<evidence type="ECO:0000313" key="4">
    <source>
        <dbReference type="Proteomes" id="UP000581135"/>
    </source>
</evidence>
<evidence type="ECO:0000259" key="2">
    <source>
        <dbReference type="Pfam" id="PF01266"/>
    </source>
</evidence>
<feature type="domain" description="FAD dependent oxidoreductase" evidence="2">
    <location>
        <begin position="48"/>
        <end position="409"/>
    </location>
</feature>
<dbReference type="Gene3D" id="3.30.9.10">
    <property type="entry name" value="D-Amino Acid Oxidase, subunit A, domain 2"/>
    <property type="match status" value="1"/>
</dbReference>
<keyword evidence="4" id="KW-1185">Reference proteome</keyword>
<dbReference type="SUPFAM" id="SSF51905">
    <property type="entry name" value="FAD/NAD(P)-binding domain"/>
    <property type="match status" value="1"/>
</dbReference>
<dbReference type="PANTHER" id="PTHR13847:SF281">
    <property type="entry name" value="FAD DEPENDENT OXIDOREDUCTASE DOMAIN-CONTAINING PROTEIN"/>
    <property type="match status" value="1"/>
</dbReference>
<accession>A0A839SPR5</accession>
<dbReference type="GO" id="GO:0016491">
    <property type="term" value="F:oxidoreductase activity"/>
    <property type="evidence" value="ECO:0007669"/>
    <property type="project" value="UniProtKB-KW"/>
</dbReference>
<dbReference type="AlphaFoldDB" id="A0A839SPR5"/>
<gene>
    <name evidence="3" type="ORF">FHR98_000005</name>
</gene>
<proteinExistence type="predicted"/>
<dbReference type="EC" id="1.4.2.-" evidence="3"/>
<organism evidence="3 4">
    <name type="scientific">Limibacillus halophilus</name>
    <dbReference type="NCBI Taxonomy" id="1579333"/>
    <lineage>
        <taxon>Bacteria</taxon>
        <taxon>Pseudomonadati</taxon>
        <taxon>Pseudomonadota</taxon>
        <taxon>Alphaproteobacteria</taxon>
        <taxon>Rhodospirillales</taxon>
        <taxon>Rhodovibrionaceae</taxon>
        <taxon>Limibacillus</taxon>
    </lineage>
</organism>